<reference evidence="2 3" key="1">
    <citation type="submission" date="2019-03" db="EMBL/GenBank/DDBJ databases">
        <title>Complete genome assembly of MDR B. fragilis.</title>
        <authorList>
            <person name="Sydenham T.V."/>
            <person name="Hasman H."/>
            <person name="Justesen U.S."/>
        </authorList>
    </citation>
    <scope>NUCLEOTIDE SEQUENCE [LARGE SCALE GENOMIC DNA]</scope>
    <source>
        <strain evidence="2 3">DCMOUH0067B</strain>
    </source>
</reference>
<dbReference type="GO" id="GO:0016758">
    <property type="term" value="F:hexosyltransferase activity"/>
    <property type="evidence" value="ECO:0007669"/>
    <property type="project" value="UniProtKB-ARBA"/>
</dbReference>
<dbReference type="InterPro" id="IPR001173">
    <property type="entry name" value="Glyco_trans_2-like"/>
</dbReference>
<dbReference type="SUPFAM" id="SSF53448">
    <property type="entry name" value="Nucleotide-diphospho-sugar transferases"/>
    <property type="match status" value="1"/>
</dbReference>
<dbReference type="EMBL" id="CP036553">
    <property type="protein sequence ID" value="QCQ36851.1"/>
    <property type="molecule type" value="Genomic_DNA"/>
</dbReference>
<dbReference type="RefSeq" id="WP_137569065.1">
    <property type="nucleotide sequence ID" value="NZ_CP036553.1"/>
</dbReference>
<feature type="domain" description="Glycosyltransferase 2-like" evidence="1">
    <location>
        <begin position="3"/>
        <end position="103"/>
    </location>
</feature>
<dbReference type="CDD" id="cd06433">
    <property type="entry name" value="GT_2_WfgS_like"/>
    <property type="match status" value="1"/>
</dbReference>
<dbReference type="AlphaFoldDB" id="A0AAP8ZVE8"/>
<evidence type="ECO:0000259" key="1">
    <source>
        <dbReference type="Pfam" id="PF00535"/>
    </source>
</evidence>
<dbReference type="InterPro" id="IPR029044">
    <property type="entry name" value="Nucleotide-diphossugar_trans"/>
</dbReference>
<dbReference type="Gene3D" id="3.90.550.10">
    <property type="entry name" value="Spore Coat Polysaccharide Biosynthesis Protein SpsA, Chain A"/>
    <property type="match status" value="1"/>
</dbReference>
<organism evidence="2 3">
    <name type="scientific">Bacteroides fragilis</name>
    <dbReference type="NCBI Taxonomy" id="817"/>
    <lineage>
        <taxon>Bacteria</taxon>
        <taxon>Pseudomonadati</taxon>
        <taxon>Bacteroidota</taxon>
        <taxon>Bacteroidia</taxon>
        <taxon>Bacteroidales</taxon>
        <taxon>Bacteroidaceae</taxon>
        <taxon>Bacteroides</taxon>
    </lineage>
</organism>
<sequence length="252" mass="29115">MVSIIIPSFNAAATIELAIISVLQQDNDDVEIVVIDGKSTDGTLTILDDISFRVNAGAFGNKLFRYVSETDKGIYDAMNKGIELSRGDWLFFLGADDILLPDFSVACNHLLLNNVVYYCNTFLNKHYRVYDGEFNKFKLSIENISHQTIFYPRSVFSHYKYDLSYKIVADYMLNLNLCMDKAFGFQYIPLVISVYNESGCSNHNLDVEFYDNKFNLIKRILGYKYAIFSSVFDYFHLKFNLICKKQQKKILR</sequence>
<dbReference type="PANTHER" id="PTHR22916:SF67">
    <property type="entry name" value="COLANIC ACID BIOSYNTHESIS GLYCOSYL TRANSFERASE WCAE-RELATED"/>
    <property type="match status" value="1"/>
</dbReference>
<dbReference type="PANTHER" id="PTHR22916">
    <property type="entry name" value="GLYCOSYLTRANSFERASE"/>
    <property type="match status" value="1"/>
</dbReference>
<evidence type="ECO:0000313" key="3">
    <source>
        <dbReference type="Proteomes" id="UP000028294"/>
    </source>
</evidence>
<evidence type="ECO:0000313" key="2">
    <source>
        <dbReference type="EMBL" id="QCQ36851.1"/>
    </source>
</evidence>
<gene>
    <name evidence="2" type="ORF">IA74_012400</name>
</gene>
<accession>A0AAP8ZVE8</accession>
<protein>
    <submittedName>
        <fullName evidence="2">Glycosyltransferase</fullName>
    </submittedName>
</protein>
<dbReference type="Pfam" id="PF00535">
    <property type="entry name" value="Glycos_transf_2"/>
    <property type="match status" value="1"/>
</dbReference>
<dbReference type="Proteomes" id="UP000028294">
    <property type="component" value="Chromosome"/>
</dbReference>
<proteinExistence type="predicted"/>
<name>A0AAP8ZVE8_BACFG</name>